<feature type="transmembrane region" description="Helical" evidence="1">
    <location>
        <begin position="48"/>
        <end position="70"/>
    </location>
</feature>
<evidence type="ECO:0000313" key="2">
    <source>
        <dbReference type="EMBL" id="KAH6871604.1"/>
    </source>
</evidence>
<dbReference type="EMBL" id="JAGPYM010000052">
    <property type="protein sequence ID" value="KAH6871604.1"/>
    <property type="molecule type" value="Genomic_DNA"/>
</dbReference>
<name>A0A9P9AII8_9HYPO</name>
<keyword evidence="1" id="KW-0472">Membrane</keyword>
<gene>
    <name evidence="2" type="ORF">B0T10DRAFT_611173</name>
</gene>
<keyword evidence="1" id="KW-0812">Transmembrane</keyword>
<evidence type="ECO:0000313" key="3">
    <source>
        <dbReference type="Proteomes" id="UP000777438"/>
    </source>
</evidence>
<dbReference type="OrthoDB" id="5381672at2759"/>
<feature type="transmembrane region" description="Helical" evidence="1">
    <location>
        <begin position="105"/>
        <end position="126"/>
    </location>
</feature>
<sequence>MQPDDREVELQSIDTLRDDMPIPTAAAPQRGLTKAGKGEGLRYRHHSAWLLAVYLPLLVIPWVLTAIMMFRPINFPSYQDPTGNVTQTHLAILERWQTAARVLKTIAFTLGLPIVSALLAHGAVVYTQRSRPGQHLNGLQLFILADRMWTSVAKLTHLPKGSSSLYLWLATGLIVITALQPFLQSILIEDETKTIVTCKGHPRWFSGAGLGDSWSSCQRDGLNGVTVGFDPDPALLADCPQLLVFQRTLAKLIDASQADTQMYMWPDIQSARGVEGQFYADGAGRNNFYDVYSGRYSNYSFQNHAGYFVSSITNNTSTGVYREHAARMDSRVRCTNVTTSSFPRTCRGNLPFEANFSHPKTKVGICVEGDSRTAPWSTSRDRQEHSERLWLHVNSTYTQLEPGFTFKCESTSRRGWFELPNLHNNYVAGPLLDVWPSTEELEREFNDYKYPYYKDDMYPEREPPIRTTPSDWGWPALPYSVFPGSDEYLPTPGPLMTAAMAMFGNASVFHAAATANEESYNETVRQICEQVQLPFSRFDLEGTRFTSLVNPCRSFGGEYGDPELQTVIGSFFGQFQDGVVIQTALEVAMFFANEALLTLTTSQKYNYNKRPILSSVGDTVTKPKKSIPGLAIISLLVLLQVVGLLWLAAFIYSAPTWTGNLDADALAQMGAQIRDFGEPRPDLRDTESGSQFVVPLPTSTGLNQPAGQLLKGATDDAGHQKTAALLVGVKLDLEAEVHLTARVKGDIVVGLY</sequence>
<keyword evidence="1" id="KW-1133">Transmembrane helix</keyword>
<feature type="transmembrane region" description="Helical" evidence="1">
    <location>
        <begin position="630"/>
        <end position="652"/>
    </location>
</feature>
<keyword evidence="3" id="KW-1185">Reference proteome</keyword>
<organism evidence="2 3">
    <name type="scientific">Thelonectria olida</name>
    <dbReference type="NCBI Taxonomy" id="1576542"/>
    <lineage>
        <taxon>Eukaryota</taxon>
        <taxon>Fungi</taxon>
        <taxon>Dikarya</taxon>
        <taxon>Ascomycota</taxon>
        <taxon>Pezizomycotina</taxon>
        <taxon>Sordariomycetes</taxon>
        <taxon>Hypocreomycetidae</taxon>
        <taxon>Hypocreales</taxon>
        <taxon>Nectriaceae</taxon>
        <taxon>Thelonectria</taxon>
    </lineage>
</organism>
<dbReference type="AlphaFoldDB" id="A0A9P9AII8"/>
<proteinExistence type="predicted"/>
<protein>
    <submittedName>
        <fullName evidence="2">Uncharacterized protein</fullName>
    </submittedName>
</protein>
<accession>A0A9P9AII8</accession>
<feature type="transmembrane region" description="Helical" evidence="1">
    <location>
        <begin position="165"/>
        <end position="183"/>
    </location>
</feature>
<comment type="caution">
    <text evidence="2">The sequence shown here is derived from an EMBL/GenBank/DDBJ whole genome shotgun (WGS) entry which is preliminary data.</text>
</comment>
<reference evidence="2 3" key="1">
    <citation type="journal article" date="2021" name="Nat. Commun.">
        <title>Genetic determinants of endophytism in the Arabidopsis root mycobiome.</title>
        <authorList>
            <person name="Mesny F."/>
            <person name="Miyauchi S."/>
            <person name="Thiergart T."/>
            <person name="Pickel B."/>
            <person name="Atanasova L."/>
            <person name="Karlsson M."/>
            <person name="Huettel B."/>
            <person name="Barry K.W."/>
            <person name="Haridas S."/>
            <person name="Chen C."/>
            <person name="Bauer D."/>
            <person name="Andreopoulos W."/>
            <person name="Pangilinan J."/>
            <person name="LaButti K."/>
            <person name="Riley R."/>
            <person name="Lipzen A."/>
            <person name="Clum A."/>
            <person name="Drula E."/>
            <person name="Henrissat B."/>
            <person name="Kohler A."/>
            <person name="Grigoriev I.V."/>
            <person name="Martin F.M."/>
            <person name="Hacquard S."/>
        </authorList>
    </citation>
    <scope>NUCLEOTIDE SEQUENCE [LARGE SCALE GENOMIC DNA]</scope>
    <source>
        <strain evidence="2 3">MPI-CAGE-CH-0241</strain>
    </source>
</reference>
<dbReference type="Proteomes" id="UP000777438">
    <property type="component" value="Unassembled WGS sequence"/>
</dbReference>
<evidence type="ECO:0000256" key="1">
    <source>
        <dbReference type="SAM" id="Phobius"/>
    </source>
</evidence>